<evidence type="ECO:0000256" key="10">
    <source>
        <dbReference type="SAM" id="MobiDB-lite"/>
    </source>
</evidence>
<evidence type="ECO:0000256" key="4">
    <source>
        <dbReference type="ARBA" id="ARBA00022475"/>
    </source>
</evidence>
<dbReference type="RefSeq" id="WP_007621326.1">
    <property type="nucleotide sequence ID" value="NZ_BANX01000019.1"/>
</dbReference>
<keyword evidence="9" id="KW-0472">Membrane</keyword>
<protein>
    <submittedName>
        <fullName evidence="11">Protein-export membrane protein YajC</fullName>
    </submittedName>
</protein>
<feature type="compositionally biased region" description="Acidic residues" evidence="10">
    <location>
        <begin position="103"/>
        <end position="122"/>
    </location>
</feature>
<keyword evidence="12" id="KW-1185">Reference proteome</keyword>
<dbReference type="Pfam" id="PF02699">
    <property type="entry name" value="YajC"/>
    <property type="match status" value="1"/>
</dbReference>
<name>M0QK61_9ACTN</name>
<accession>M0QK61</accession>
<evidence type="ECO:0000313" key="12">
    <source>
        <dbReference type="Proteomes" id="UP000011666"/>
    </source>
</evidence>
<comment type="subcellular location">
    <subcellularLocation>
        <location evidence="1">Cell membrane</location>
        <topology evidence="1">Single-pass membrane protein</topology>
    </subcellularLocation>
</comment>
<reference evidence="11 12" key="1">
    <citation type="submission" date="2013-01" db="EMBL/GenBank/DDBJ databases">
        <title>Whole genome shotgun sequence of Gordonia soli NBRC 108243.</title>
        <authorList>
            <person name="Isaki-Nakamura S."/>
            <person name="Hosoyama A."/>
            <person name="Tsuchikane K."/>
            <person name="Ando Y."/>
            <person name="Baba S."/>
            <person name="Ohji S."/>
            <person name="Hamada M."/>
            <person name="Tamura T."/>
            <person name="Yamazoe A."/>
            <person name="Yamazaki S."/>
            <person name="Fujita N."/>
        </authorList>
    </citation>
    <scope>NUCLEOTIDE SEQUENCE [LARGE SCALE GENOMIC DNA]</scope>
    <source>
        <strain evidence="11 12">NBRC 108243</strain>
    </source>
</reference>
<dbReference type="Proteomes" id="UP000011666">
    <property type="component" value="Unassembled WGS sequence"/>
</dbReference>
<organism evidence="11 12">
    <name type="scientific">Gordonia soli NBRC 108243</name>
    <dbReference type="NCBI Taxonomy" id="1223545"/>
    <lineage>
        <taxon>Bacteria</taxon>
        <taxon>Bacillati</taxon>
        <taxon>Actinomycetota</taxon>
        <taxon>Actinomycetes</taxon>
        <taxon>Mycobacteriales</taxon>
        <taxon>Gordoniaceae</taxon>
        <taxon>Gordonia</taxon>
    </lineage>
</organism>
<keyword evidence="8" id="KW-0811">Translocation</keyword>
<dbReference type="eggNOG" id="COG1862">
    <property type="taxonomic scope" value="Bacteria"/>
</dbReference>
<evidence type="ECO:0000313" key="11">
    <source>
        <dbReference type="EMBL" id="GAC68834.1"/>
    </source>
</evidence>
<comment type="similarity">
    <text evidence="2">Belongs to the YajC family.</text>
</comment>
<keyword evidence="6" id="KW-0653">Protein transport</keyword>
<dbReference type="SMART" id="SM01323">
    <property type="entry name" value="YajC"/>
    <property type="match status" value="1"/>
</dbReference>
<evidence type="ECO:0000256" key="6">
    <source>
        <dbReference type="ARBA" id="ARBA00022927"/>
    </source>
</evidence>
<dbReference type="GO" id="GO:0005886">
    <property type="term" value="C:plasma membrane"/>
    <property type="evidence" value="ECO:0007669"/>
    <property type="project" value="UniProtKB-SubCell"/>
</dbReference>
<proteinExistence type="inferred from homology"/>
<evidence type="ECO:0000256" key="2">
    <source>
        <dbReference type="ARBA" id="ARBA00006742"/>
    </source>
</evidence>
<dbReference type="GO" id="GO:0015031">
    <property type="term" value="P:protein transport"/>
    <property type="evidence" value="ECO:0007669"/>
    <property type="project" value="UniProtKB-KW"/>
</dbReference>
<keyword evidence="4" id="KW-1003">Cell membrane</keyword>
<evidence type="ECO:0000256" key="3">
    <source>
        <dbReference type="ARBA" id="ARBA00022448"/>
    </source>
</evidence>
<gene>
    <name evidence="11" type="primary">yajC</name>
    <name evidence="11" type="ORF">GS4_19_00240</name>
</gene>
<feature type="compositionally biased region" description="Basic and acidic residues" evidence="10">
    <location>
        <begin position="131"/>
        <end position="144"/>
    </location>
</feature>
<evidence type="ECO:0000256" key="7">
    <source>
        <dbReference type="ARBA" id="ARBA00022989"/>
    </source>
</evidence>
<dbReference type="OrthoDB" id="2200301at2"/>
<dbReference type="NCBIfam" id="TIGR00739">
    <property type="entry name" value="yajC"/>
    <property type="match status" value="1"/>
</dbReference>
<keyword evidence="3" id="KW-0813">Transport</keyword>
<dbReference type="PANTHER" id="PTHR33909">
    <property type="entry name" value="SEC TRANSLOCON ACCESSORY COMPLEX SUBUNIT YAJC"/>
    <property type="match status" value="1"/>
</dbReference>
<dbReference type="STRING" id="1223545.GS4_19_00240"/>
<keyword evidence="7" id="KW-1133">Transmembrane helix</keyword>
<sequence length="144" mass="15492">MDALLFPLLLALLAGFMFLSIRKQKKRVAEQQQMQNSVTTGARVQLTSGLYGTVIDAAADDFVDVEIATGVVTRWNRLAIMKVVPTDEAGATYVGAVPSLPESLDDDVDYSADDEITPDVDTDAITPDSPEASKGENKQADTDK</sequence>
<dbReference type="InterPro" id="IPR003849">
    <property type="entry name" value="Preprotein_translocase_YajC"/>
</dbReference>
<keyword evidence="5" id="KW-0812">Transmembrane</keyword>
<comment type="caution">
    <text evidence="11">The sequence shown here is derived from an EMBL/GenBank/DDBJ whole genome shotgun (WGS) entry which is preliminary data.</text>
</comment>
<feature type="region of interest" description="Disordered" evidence="10">
    <location>
        <begin position="98"/>
        <end position="144"/>
    </location>
</feature>
<evidence type="ECO:0000256" key="1">
    <source>
        <dbReference type="ARBA" id="ARBA00004162"/>
    </source>
</evidence>
<dbReference type="PANTHER" id="PTHR33909:SF1">
    <property type="entry name" value="SEC TRANSLOCON ACCESSORY COMPLEX SUBUNIT YAJC"/>
    <property type="match status" value="1"/>
</dbReference>
<evidence type="ECO:0000256" key="9">
    <source>
        <dbReference type="ARBA" id="ARBA00023136"/>
    </source>
</evidence>
<evidence type="ECO:0000256" key="5">
    <source>
        <dbReference type="ARBA" id="ARBA00022692"/>
    </source>
</evidence>
<evidence type="ECO:0000256" key="8">
    <source>
        <dbReference type="ARBA" id="ARBA00023010"/>
    </source>
</evidence>
<dbReference type="EMBL" id="BANX01000019">
    <property type="protein sequence ID" value="GAC68834.1"/>
    <property type="molecule type" value="Genomic_DNA"/>
</dbReference>
<dbReference type="AlphaFoldDB" id="M0QK61"/>